<evidence type="ECO:0000313" key="2">
    <source>
        <dbReference type="EMBL" id="QHS84143.1"/>
    </source>
</evidence>
<keyword evidence="1" id="KW-0472">Membrane</keyword>
<evidence type="ECO:0000256" key="1">
    <source>
        <dbReference type="SAM" id="Phobius"/>
    </source>
</evidence>
<protein>
    <submittedName>
        <fullName evidence="2">Uncharacterized protein</fullName>
    </submittedName>
</protein>
<proteinExistence type="predicted"/>
<dbReference type="EMBL" id="MN738773">
    <property type="protein sequence ID" value="QHS84143.1"/>
    <property type="molecule type" value="Genomic_DNA"/>
</dbReference>
<organism evidence="2">
    <name type="scientific">viral metagenome</name>
    <dbReference type="NCBI Taxonomy" id="1070528"/>
    <lineage>
        <taxon>unclassified sequences</taxon>
        <taxon>metagenomes</taxon>
        <taxon>organismal metagenomes</taxon>
    </lineage>
</organism>
<sequence>MVKSNNKIGYLKDKFASVLFIVIWIIIYFTKDLNKIRNLMLIGIVLAFSIDFSFTINPQYHFVRIGYNIPTFLVFFGTILTLFLFFLYRNEINF</sequence>
<reference evidence="2" key="1">
    <citation type="journal article" date="2020" name="Nature">
        <title>Giant virus diversity and host interactions through global metagenomics.</title>
        <authorList>
            <person name="Schulz F."/>
            <person name="Roux S."/>
            <person name="Paez-Espino D."/>
            <person name="Jungbluth S."/>
            <person name="Walsh D.A."/>
            <person name="Denef V.J."/>
            <person name="McMahon K.D."/>
            <person name="Konstantinidis K.T."/>
            <person name="Eloe-Fadrosh E.A."/>
            <person name="Kyrpides N.C."/>
            <person name="Woyke T."/>
        </authorList>
    </citation>
    <scope>NUCLEOTIDE SEQUENCE</scope>
    <source>
        <strain evidence="2">GVMAG-S-ERX555965-48</strain>
    </source>
</reference>
<feature type="transmembrane region" description="Helical" evidence="1">
    <location>
        <begin position="38"/>
        <end position="57"/>
    </location>
</feature>
<keyword evidence="1" id="KW-0812">Transmembrane</keyword>
<dbReference type="AlphaFoldDB" id="A0A6C0AXD9"/>
<accession>A0A6C0AXD9</accession>
<name>A0A6C0AXD9_9ZZZZ</name>
<feature type="transmembrane region" description="Helical" evidence="1">
    <location>
        <begin position="15"/>
        <end position="31"/>
    </location>
</feature>
<keyword evidence="1" id="KW-1133">Transmembrane helix</keyword>
<feature type="transmembrane region" description="Helical" evidence="1">
    <location>
        <begin position="69"/>
        <end position="88"/>
    </location>
</feature>